<feature type="binding site" evidence="8">
    <location>
        <position position="41"/>
    </location>
    <ligand>
        <name>substrate</name>
    </ligand>
</feature>
<evidence type="ECO:0000313" key="10">
    <source>
        <dbReference type="Proteomes" id="UP000184222"/>
    </source>
</evidence>
<evidence type="ECO:0000313" key="9">
    <source>
        <dbReference type="EMBL" id="API86756.1"/>
    </source>
</evidence>
<comment type="subunit">
    <text evidence="8">Homodimer.</text>
</comment>
<feature type="binding site" evidence="8">
    <location>
        <begin position="174"/>
        <end position="175"/>
    </location>
    <ligand>
        <name>ATP</name>
        <dbReference type="ChEBI" id="CHEBI:30616"/>
    </ligand>
</feature>
<dbReference type="GO" id="GO:0004141">
    <property type="term" value="F:dethiobiotin synthase activity"/>
    <property type="evidence" value="ECO:0007669"/>
    <property type="project" value="UniProtKB-UniRule"/>
</dbReference>
<dbReference type="GO" id="GO:0005524">
    <property type="term" value="F:ATP binding"/>
    <property type="evidence" value="ECO:0007669"/>
    <property type="project" value="UniProtKB-UniRule"/>
</dbReference>
<keyword evidence="4 8" id="KW-0547">Nucleotide-binding</keyword>
<dbReference type="PANTHER" id="PTHR43210:SF5">
    <property type="entry name" value="DETHIOBIOTIN SYNTHETASE"/>
    <property type="match status" value="1"/>
</dbReference>
<dbReference type="KEGG" id="frx:F7310_05000"/>
<dbReference type="PIRSF" id="PIRSF006755">
    <property type="entry name" value="DTB_synth"/>
    <property type="match status" value="1"/>
</dbReference>
<comment type="pathway">
    <text evidence="8">Cofactor biosynthesis; biotin biosynthesis; biotin from 7,8-diaminononanoate: step 1/2.</text>
</comment>
<evidence type="ECO:0000256" key="2">
    <source>
        <dbReference type="ARBA" id="ARBA00022598"/>
    </source>
</evidence>
<feature type="binding site" evidence="8">
    <location>
        <position position="114"/>
    </location>
    <ligand>
        <name>Mg(2+)</name>
        <dbReference type="ChEBI" id="CHEBI:18420"/>
    </ligand>
</feature>
<evidence type="ECO:0000256" key="7">
    <source>
        <dbReference type="ARBA" id="ARBA00022842"/>
    </source>
</evidence>
<protein>
    <recommendedName>
        <fullName evidence="8">ATP-dependent dethiobiotin synthetase BioD</fullName>
        <ecNumber evidence="8">6.3.3.3</ecNumber>
    </recommendedName>
    <alternativeName>
        <fullName evidence="8">DTB synthetase</fullName>
        <shortName evidence="8">DTBS</shortName>
    </alternativeName>
    <alternativeName>
        <fullName evidence="8">Dethiobiotin synthase</fullName>
    </alternativeName>
</protein>
<keyword evidence="1 8" id="KW-0963">Cytoplasm</keyword>
<feature type="binding site" evidence="8">
    <location>
        <position position="52"/>
    </location>
    <ligand>
        <name>Mg(2+)</name>
        <dbReference type="ChEBI" id="CHEBI:18420"/>
    </ligand>
</feature>
<feature type="active site" evidence="8">
    <location>
        <position position="37"/>
    </location>
</feature>
<proteinExistence type="inferred from homology"/>
<reference evidence="9 10" key="1">
    <citation type="journal article" date="2016" name="Appl. Environ. Microbiol.">
        <title>Whole genome relationships among Francisella bacteria of diverse origin define new species and provide specific regions for detection.</title>
        <authorList>
            <person name="Challacombe J.F."/>
            <person name="Petersen J.M."/>
            <person name="Gallegos-Graves V."/>
            <person name="Hodge D."/>
            <person name="Pillai S."/>
            <person name="Kuske C.R."/>
        </authorList>
    </citation>
    <scope>NUCLEOTIDE SEQUENCE [LARGE SCALE GENOMIC DNA]</scope>
    <source>
        <strain evidence="10">TX07-7310</strain>
    </source>
</reference>
<sequence length="225" mass="25171">MKKIFIIGTDTEVGKTYVSTNLIKAYESQNIKSLCLKPVASGKSKESDLCEDVESIIQAYKYKFSSDEINLISFKKAIAPHIAALKSNTNISLENLESFIKSKYTKDLEMLLVEGAGGLLTPYSNQITQFDLIRALKIPVLLVSSIKVGCINHTLLTMNELKRHNVKLTGWIANCNNSNISFINEQIETIEKFSGYKCNAKITQNADYSDFTELSKILISPEENE</sequence>
<dbReference type="InterPro" id="IPR004472">
    <property type="entry name" value="DTB_synth_BioD"/>
</dbReference>
<dbReference type="FunFam" id="3.40.50.300:FF:000292">
    <property type="entry name" value="ATP-dependent dethiobiotin synthetase BioD"/>
    <property type="match status" value="1"/>
</dbReference>
<keyword evidence="5 8" id="KW-0093">Biotin biosynthesis</keyword>
<name>A0A1L4BSD3_9GAMM</name>
<keyword evidence="6 8" id="KW-0067">ATP-binding</keyword>
<dbReference type="CDD" id="cd03109">
    <property type="entry name" value="DTBS"/>
    <property type="match status" value="1"/>
</dbReference>
<evidence type="ECO:0000256" key="3">
    <source>
        <dbReference type="ARBA" id="ARBA00022723"/>
    </source>
</evidence>
<evidence type="ECO:0000256" key="1">
    <source>
        <dbReference type="ARBA" id="ARBA00022490"/>
    </source>
</evidence>
<evidence type="ECO:0000256" key="4">
    <source>
        <dbReference type="ARBA" id="ARBA00022741"/>
    </source>
</evidence>
<dbReference type="Gene3D" id="3.40.50.300">
    <property type="entry name" value="P-loop containing nucleotide triphosphate hydrolases"/>
    <property type="match status" value="1"/>
</dbReference>
<keyword evidence="3 8" id="KW-0479">Metal-binding</keyword>
<feature type="binding site" evidence="8">
    <location>
        <begin position="12"/>
        <end position="17"/>
    </location>
    <ligand>
        <name>ATP</name>
        <dbReference type="ChEBI" id="CHEBI:30616"/>
    </ligand>
</feature>
<dbReference type="GO" id="GO:0009102">
    <property type="term" value="P:biotin biosynthetic process"/>
    <property type="evidence" value="ECO:0007669"/>
    <property type="project" value="UniProtKB-UniRule"/>
</dbReference>
<dbReference type="SUPFAM" id="SSF52540">
    <property type="entry name" value="P-loop containing nucleoside triphosphate hydrolases"/>
    <property type="match status" value="1"/>
</dbReference>
<dbReference type="HAMAP" id="MF_00336">
    <property type="entry name" value="BioD"/>
    <property type="match status" value="1"/>
</dbReference>
<keyword evidence="2 8" id="KW-0436">Ligase</keyword>
<dbReference type="InterPro" id="IPR027417">
    <property type="entry name" value="P-loop_NTPase"/>
</dbReference>
<dbReference type="STRING" id="573570.F7310_05000"/>
<evidence type="ECO:0000256" key="6">
    <source>
        <dbReference type="ARBA" id="ARBA00022840"/>
    </source>
</evidence>
<accession>A0A1L4BSD3</accession>
<dbReference type="PANTHER" id="PTHR43210">
    <property type="entry name" value="DETHIOBIOTIN SYNTHETASE"/>
    <property type="match status" value="1"/>
</dbReference>
<dbReference type="EMBL" id="CP016796">
    <property type="protein sequence ID" value="API86756.1"/>
    <property type="molecule type" value="Genomic_DNA"/>
</dbReference>
<feature type="binding site" evidence="8">
    <location>
        <position position="16"/>
    </location>
    <ligand>
        <name>Mg(2+)</name>
        <dbReference type="ChEBI" id="CHEBI:18420"/>
    </ligand>
</feature>
<evidence type="ECO:0000256" key="5">
    <source>
        <dbReference type="ARBA" id="ARBA00022756"/>
    </source>
</evidence>
<feature type="binding site" evidence="8">
    <location>
        <begin position="114"/>
        <end position="117"/>
    </location>
    <ligand>
        <name>ATP</name>
        <dbReference type="ChEBI" id="CHEBI:30616"/>
    </ligand>
</feature>
<dbReference type="RefSeq" id="WP_072712251.1">
    <property type="nucleotide sequence ID" value="NZ_CP016796.1"/>
</dbReference>
<gene>
    <name evidence="8" type="primary">bioD</name>
    <name evidence="9" type="ORF">F7310_05000</name>
</gene>
<keyword evidence="7 8" id="KW-0460">Magnesium</keyword>
<keyword evidence="10" id="KW-1185">Reference proteome</keyword>
<organism evidence="9 10">
    <name type="scientific">Francisella uliginis</name>
    <dbReference type="NCBI Taxonomy" id="573570"/>
    <lineage>
        <taxon>Bacteria</taxon>
        <taxon>Pseudomonadati</taxon>
        <taxon>Pseudomonadota</taxon>
        <taxon>Gammaproteobacteria</taxon>
        <taxon>Thiotrichales</taxon>
        <taxon>Francisellaceae</taxon>
        <taxon>Francisella</taxon>
    </lineage>
</organism>
<comment type="function">
    <text evidence="8">Catalyzes a mechanistically unusual reaction, the ATP-dependent insertion of CO2 between the N7 and N8 nitrogen atoms of 7,8-diaminopelargonic acid (DAPA, also called 7,8-diammoniononanoate) to form a ureido ring.</text>
</comment>
<comment type="caution">
    <text evidence="8">Lacks conserved residue(s) required for the propagation of feature annotation.</text>
</comment>
<comment type="catalytic activity">
    <reaction evidence="8">
        <text>(7R,8S)-7,8-diammoniononanoate + CO2 + ATP = (4R,5S)-dethiobiotin + ADP + phosphate + 3 H(+)</text>
        <dbReference type="Rhea" id="RHEA:15805"/>
        <dbReference type="ChEBI" id="CHEBI:15378"/>
        <dbReference type="ChEBI" id="CHEBI:16526"/>
        <dbReference type="ChEBI" id="CHEBI:30616"/>
        <dbReference type="ChEBI" id="CHEBI:43474"/>
        <dbReference type="ChEBI" id="CHEBI:149469"/>
        <dbReference type="ChEBI" id="CHEBI:149473"/>
        <dbReference type="ChEBI" id="CHEBI:456216"/>
        <dbReference type="EC" id="6.3.3.3"/>
    </reaction>
</comment>
<dbReference type="EC" id="6.3.3.3" evidence="8"/>
<comment type="cofactor">
    <cofactor evidence="8">
        <name>Mg(2+)</name>
        <dbReference type="ChEBI" id="CHEBI:18420"/>
    </cofactor>
</comment>
<dbReference type="GO" id="GO:0005829">
    <property type="term" value="C:cytosol"/>
    <property type="evidence" value="ECO:0007669"/>
    <property type="project" value="TreeGrafter"/>
</dbReference>
<dbReference type="Pfam" id="PF13500">
    <property type="entry name" value="AAA_26"/>
    <property type="match status" value="1"/>
</dbReference>
<comment type="similarity">
    <text evidence="8">Belongs to the dethiobiotin synthetase family.</text>
</comment>
<dbReference type="GO" id="GO:0042803">
    <property type="term" value="F:protein homodimerization activity"/>
    <property type="evidence" value="ECO:0007669"/>
    <property type="project" value="UniProtKB-ARBA"/>
</dbReference>
<dbReference type="Proteomes" id="UP000184222">
    <property type="component" value="Chromosome"/>
</dbReference>
<evidence type="ECO:0000256" key="8">
    <source>
        <dbReference type="HAMAP-Rule" id="MF_00336"/>
    </source>
</evidence>
<comment type="subcellular location">
    <subcellularLocation>
        <location evidence="8">Cytoplasm</location>
    </subcellularLocation>
</comment>
<dbReference type="UniPathway" id="UPA00078">
    <property type="reaction ID" value="UER00161"/>
</dbReference>
<dbReference type="NCBIfam" id="TIGR00347">
    <property type="entry name" value="bioD"/>
    <property type="match status" value="1"/>
</dbReference>
<feature type="binding site" evidence="8">
    <location>
        <position position="222"/>
    </location>
    <ligand>
        <name>ATP</name>
        <dbReference type="ChEBI" id="CHEBI:30616"/>
    </ligand>
</feature>
<feature type="binding site" evidence="8">
    <location>
        <position position="52"/>
    </location>
    <ligand>
        <name>ATP</name>
        <dbReference type="ChEBI" id="CHEBI:30616"/>
    </ligand>
</feature>
<dbReference type="OrthoDB" id="9802097at2"/>
<dbReference type="AlphaFoldDB" id="A0A1L4BSD3"/>
<dbReference type="GO" id="GO:0000287">
    <property type="term" value="F:magnesium ion binding"/>
    <property type="evidence" value="ECO:0007669"/>
    <property type="project" value="UniProtKB-UniRule"/>
</dbReference>